<evidence type="ECO:0000259" key="7">
    <source>
        <dbReference type="PROSITE" id="PS50249"/>
    </source>
</evidence>
<reference evidence="8 9" key="1">
    <citation type="submission" date="2016-09" db="EMBL/GenBank/DDBJ databases">
        <title>Genome-resolved meta-omics ties microbial dynamics to process performance in biotechnology for thiocyanate degradation.</title>
        <authorList>
            <person name="Kantor R.S."/>
            <person name="Huddy R.J."/>
            <person name="Iyer R."/>
            <person name="Thomas B.C."/>
            <person name="Brown C.T."/>
            <person name="Anantharaman K."/>
            <person name="Tringe S."/>
            <person name="Hettich R.L."/>
            <person name="Harrison S.T."/>
            <person name="Banfield J.F."/>
        </authorList>
    </citation>
    <scope>NUCLEOTIDE SEQUENCE [LARGE SCALE GENOMIC DNA]</scope>
    <source>
        <strain evidence="8">59-99</strain>
    </source>
</reference>
<dbReference type="Proteomes" id="UP000184233">
    <property type="component" value="Unassembled WGS sequence"/>
</dbReference>
<accession>A0A1M3L431</accession>
<dbReference type="Pfam" id="PF04002">
    <property type="entry name" value="RadC"/>
    <property type="match status" value="1"/>
</dbReference>
<dbReference type="AlphaFoldDB" id="A0A1M3L431"/>
<dbReference type="NCBIfam" id="NF000642">
    <property type="entry name" value="PRK00024.1"/>
    <property type="match status" value="1"/>
</dbReference>
<dbReference type="InterPro" id="IPR010994">
    <property type="entry name" value="RuvA_2-like"/>
</dbReference>
<dbReference type="SUPFAM" id="SSF47781">
    <property type="entry name" value="RuvA domain 2-like"/>
    <property type="match status" value="1"/>
</dbReference>
<keyword evidence="3" id="KW-0378">Hydrolase</keyword>
<dbReference type="InterPro" id="IPR001405">
    <property type="entry name" value="UPF0758"/>
</dbReference>
<dbReference type="InterPro" id="IPR025657">
    <property type="entry name" value="RadC_JAB"/>
</dbReference>
<organism evidence="8 9">
    <name type="scientific">Candidatus Kapaibacterium thiocyanatum</name>
    <dbReference type="NCBI Taxonomy" id="1895771"/>
    <lineage>
        <taxon>Bacteria</taxon>
        <taxon>Pseudomonadati</taxon>
        <taxon>Candidatus Kapaibacteriota</taxon>
        <taxon>Candidatus Kapaibacteriia</taxon>
        <taxon>Candidatus Kapaibacteriales</taxon>
        <taxon>Candidatus Kapaibacteriaceae</taxon>
        <taxon>Candidatus Kapaibacterium</taxon>
    </lineage>
</organism>
<evidence type="ECO:0000313" key="9">
    <source>
        <dbReference type="Proteomes" id="UP000184233"/>
    </source>
</evidence>
<keyword evidence="5" id="KW-0482">Metalloprotease</keyword>
<dbReference type="GO" id="GO:0046872">
    <property type="term" value="F:metal ion binding"/>
    <property type="evidence" value="ECO:0007669"/>
    <property type="project" value="UniProtKB-KW"/>
</dbReference>
<dbReference type="InterPro" id="IPR020891">
    <property type="entry name" value="UPF0758_CS"/>
</dbReference>
<feature type="domain" description="MPN" evidence="7">
    <location>
        <begin position="101"/>
        <end position="223"/>
    </location>
</feature>
<dbReference type="InterPro" id="IPR037518">
    <property type="entry name" value="MPN"/>
</dbReference>
<comment type="caution">
    <text evidence="8">The sequence shown here is derived from an EMBL/GenBank/DDBJ whole genome shotgun (WGS) entry which is preliminary data.</text>
</comment>
<dbReference type="NCBIfam" id="TIGR00608">
    <property type="entry name" value="radc"/>
    <property type="match status" value="1"/>
</dbReference>
<evidence type="ECO:0000256" key="4">
    <source>
        <dbReference type="ARBA" id="ARBA00022833"/>
    </source>
</evidence>
<evidence type="ECO:0000313" key="8">
    <source>
        <dbReference type="EMBL" id="OJX60030.1"/>
    </source>
</evidence>
<evidence type="ECO:0000256" key="2">
    <source>
        <dbReference type="ARBA" id="ARBA00022723"/>
    </source>
</evidence>
<protein>
    <recommendedName>
        <fullName evidence="7">MPN domain-containing protein</fullName>
    </recommendedName>
</protein>
<dbReference type="GO" id="GO:0008237">
    <property type="term" value="F:metallopeptidase activity"/>
    <property type="evidence" value="ECO:0007669"/>
    <property type="project" value="UniProtKB-KW"/>
</dbReference>
<evidence type="ECO:0000256" key="5">
    <source>
        <dbReference type="ARBA" id="ARBA00023049"/>
    </source>
</evidence>
<sequence length="223" mass="24365">MSTATIQHERPRERLLQHGPRALTTYELLALLIGHGTAGRSAESIARNVLERFPSLTDLAGRDASELKAIHGMGTAKAATLCAAIELANRIQAEPFTARTSITSPALLARLMAPRLRHARTESFHVLLMNSANQIIRDVTVSQGSLNSCIIHPREVFRIAIAENAAAIILLHNHPSGNTEPSREDLTITQQLVDAGRIVDIRVLDHVIIGGDDYTSFAERHLL</sequence>
<proteinExistence type="inferred from homology"/>
<keyword evidence="2" id="KW-0479">Metal-binding</keyword>
<dbReference type="PANTHER" id="PTHR30471">
    <property type="entry name" value="DNA REPAIR PROTEIN RADC"/>
    <property type="match status" value="1"/>
</dbReference>
<dbReference type="EMBL" id="MKVH01000008">
    <property type="protein sequence ID" value="OJX60030.1"/>
    <property type="molecule type" value="Genomic_DNA"/>
</dbReference>
<dbReference type="InterPro" id="IPR046778">
    <property type="entry name" value="UPF0758_N"/>
</dbReference>
<dbReference type="Gene3D" id="3.40.140.10">
    <property type="entry name" value="Cytidine Deaminase, domain 2"/>
    <property type="match status" value="1"/>
</dbReference>
<dbReference type="CDD" id="cd08071">
    <property type="entry name" value="MPN_DUF2466"/>
    <property type="match status" value="1"/>
</dbReference>
<name>A0A1M3L431_9BACT</name>
<evidence type="ECO:0000256" key="6">
    <source>
        <dbReference type="RuleBase" id="RU003797"/>
    </source>
</evidence>
<evidence type="ECO:0000256" key="3">
    <source>
        <dbReference type="ARBA" id="ARBA00022801"/>
    </source>
</evidence>
<dbReference type="PANTHER" id="PTHR30471:SF3">
    <property type="entry name" value="UPF0758 PROTEIN YEES-RELATED"/>
    <property type="match status" value="1"/>
</dbReference>
<dbReference type="GO" id="GO:0006508">
    <property type="term" value="P:proteolysis"/>
    <property type="evidence" value="ECO:0007669"/>
    <property type="project" value="UniProtKB-KW"/>
</dbReference>
<dbReference type="STRING" id="1895771.BGO89_08565"/>
<comment type="similarity">
    <text evidence="6">Belongs to the UPF0758 family.</text>
</comment>
<evidence type="ECO:0000256" key="1">
    <source>
        <dbReference type="ARBA" id="ARBA00022670"/>
    </source>
</evidence>
<dbReference type="PROSITE" id="PS01302">
    <property type="entry name" value="UPF0758"/>
    <property type="match status" value="1"/>
</dbReference>
<gene>
    <name evidence="8" type="ORF">BGO89_08565</name>
</gene>
<dbReference type="Pfam" id="PF20582">
    <property type="entry name" value="UPF0758_N"/>
    <property type="match status" value="1"/>
</dbReference>
<dbReference type="PROSITE" id="PS50249">
    <property type="entry name" value="MPN"/>
    <property type="match status" value="1"/>
</dbReference>
<keyword evidence="4" id="KW-0862">Zinc</keyword>
<keyword evidence="1" id="KW-0645">Protease</keyword>